<evidence type="ECO:0000313" key="1">
    <source>
        <dbReference type="EMBL" id="AGC71356.1"/>
    </source>
</evidence>
<name>L7VVP2_9BACT</name>
<reference evidence="1" key="1">
    <citation type="submission" date="2012-09" db="EMBL/GenBank/DDBJ databases">
        <title>Metagenomic Characterization of a Microbial Community in Wastewater Detects High Levels of Antibiotic Resistance.</title>
        <authorList>
            <person name="Abrams M."/>
            <person name="Caldwell A."/>
            <person name="Vandaei E."/>
            <person name="Lee W."/>
            <person name="Perrott J."/>
            <person name="Khan S.Y."/>
            <person name="Ta J."/>
            <person name="Romero D."/>
            <person name="Nguyen V."/>
            <person name="Pourmand N."/>
            <person name="Ouverney C.C."/>
        </authorList>
    </citation>
    <scope>NUCLEOTIDE SEQUENCE</scope>
</reference>
<proteinExistence type="predicted"/>
<dbReference type="AlphaFoldDB" id="L7VVP2"/>
<sequence length="45" mass="5007">MKPNFCFLVSAKGVVTFKSVGIGMLREDEEVLHPQELCLQLPSQS</sequence>
<dbReference type="EMBL" id="JX649869">
    <property type="protein sequence ID" value="AGC71356.1"/>
    <property type="molecule type" value="Genomic_DNA"/>
</dbReference>
<organism evidence="1">
    <name type="scientific">uncultured bacterium A1Q1_fos_150</name>
    <dbReference type="NCBI Taxonomy" id="1256549"/>
    <lineage>
        <taxon>Bacteria</taxon>
        <taxon>environmental samples</taxon>
    </lineage>
</organism>
<protein>
    <submittedName>
        <fullName evidence="1">Uncharacterized protein</fullName>
    </submittedName>
</protein>
<accession>L7VVP2</accession>